<name>A0A371IA38_MUCPR</name>
<dbReference type="Proteomes" id="UP000257109">
    <property type="component" value="Unassembled WGS sequence"/>
</dbReference>
<dbReference type="Pfam" id="PF03732">
    <property type="entry name" value="Retrotrans_gag"/>
    <property type="match status" value="1"/>
</dbReference>
<dbReference type="OrthoDB" id="1750196at2759"/>
<evidence type="ECO:0000259" key="2">
    <source>
        <dbReference type="Pfam" id="PF03732"/>
    </source>
</evidence>
<reference evidence="3" key="1">
    <citation type="submission" date="2018-05" db="EMBL/GenBank/DDBJ databases">
        <title>Draft genome of Mucuna pruriens seed.</title>
        <authorList>
            <person name="Nnadi N.E."/>
            <person name="Vos R."/>
            <person name="Hasami M.H."/>
            <person name="Devisetty U.K."/>
            <person name="Aguiy J.C."/>
        </authorList>
    </citation>
    <scope>NUCLEOTIDE SEQUENCE [LARGE SCALE GENOMIC DNA]</scope>
    <source>
        <strain evidence="3">JCA_2017</strain>
    </source>
</reference>
<evidence type="ECO:0000313" key="3">
    <source>
        <dbReference type="EMBL" id="RDY11918.1"/>
    </source>
</evidence>
<dbReference type="InterPro" id="IPR005162">
    <property type="entry name" value="Retrotrans_gag_dom"/>
</dbReference>
<feature type="coiled-coil region" evidence="1">
    <location>
        <begin position="36"/>
        <end position="70"/>
    </location>
</feature>
<organism evidence="3 4">
    <name type="scientific">Mucuna pruriens</name>
    <name type="common">Velvet bean</name>
    <name type="synonym">Dolichos pruriens</name>
    <dbReference type="NCBI Taxonomy" id="157652"/>
    <lineage>
        <taxon>Eukaryota</taxon>
        <taxon>Viridiplantae</taxon>
        <taxon>Streptophyta</taxon>
        <taxon>Embryophyta</taxon>
        <taxon>Tracheophyta</taxon>
        <taxon>Spermatophyta</taxon>
        <taxon>Magnoliopsida</taxon>
        <taxon>eudicotyledons</taxon>
        <taxon>Gunneridae</taxon>
        <taxon>Pentapetalae</taxon>
        <taxon>rosids</taxon>
        <taxon>fabids</taxon>
        <taxon>Fabales</taxon>
        <taxon>Fabaceae</taxon>
        <taxon>Papilionoideae</taxon>
        <taxon>50 kb inversion clade</taxon>
        <taxon>NPAAA clade</taxon>
        <taxon>indigoferoid/millettioid clade</taxon>
        <taxon>Phaseoleae</taxon>
        <taxon>Mucuna</taxon>
    </lineage>
</organism>
<feature type="domain" description="Retrotransposon gag" evidence="2">
    <location>
        <begin position="169"/>
        <end position="261"/>
    </location>
</feature>
<proteinExistence type="predicted"/>
<dbReference type="PANTHER" id="PTHR33223:SF8">
    <property type="entry name" value="OS04G0172440 PROTEIN"/>
    <property type="match status" value="1"/>
</dbReference>
<protein>
    <recommendedName>
        <fullName evidence="2">Retrotransposon gag domain-containing protein</fullName>
    </recommendedName>
</protein>
<dbReference type="AlphaFoldDB" id="A0A371IA38"/>
<dbReference type="PANTHER" id="PTHR33223">
    <property type="entry name" value="CCHC-TYPE DOMAIN-CONTAINING PROTEIN"/>
    <property type="match status" value="1"/>
</dbReference>
<feature type="non-terminal residue" evidence="3">
    <location>
        <position position="1"/>
    </location>
</feature>
<evidence type="ECO:0000256" key="1">
    <source>
        <dbReference type="SAM" id="Coils"/>
    </source>
</evidence>
<keyword evidence="1" id="KW-0175">Coiled coil</keyword>
<evidence type="ECO:0000313" key="4">
    <source>
        <dbReference type="Proteomes" id="UP000257109"/>
    </source>
</evidence>
<keyword evidence="4" id="KW-1185">Reference proteome</keyword>
<comment type="caution">
    <text evidence="3">The sequence shown here is derived from an EMBL/GenBank/DDBJ whole genome shotgun (WGS) entry which is preliminary data.</text>
</comment>
<accession>A0A371IA38</accession>
<dbReference type="EMBL" id="QJKJ01000554">
    <property type="protein sequence ID" value="RDY11918.1"/>
    <property type="molecule type" value="Genomic_DNA"/>
</dbReference>
<gene>
    <name evidence="3" type="ORF">CR513_03355</name>
</gene>
<sequence length="315" mass="36346">VLHSITFAYFTQPAHQDQYQGKDQVSKNLYRALPKAKRMETTIRDLAKQQEALKNDVRQLKAQIGQILEMLKSIGAETVVPPHAHPDEDSWSARILQLLEERLDALEGFKHTRFDTVDLCLFPGIVIPPNFELPTFEKYRGTSCPRSHLAMYCRKMTPYTHDDTLLIHFFQESLTGAALKWYLGLRREHIPTWRSLAESFLNQYKYNMDMAPDISQLQIMAKGEKKAFKEYSRRWKELATRIQPPLSDKEMVTMFIDTLRPPFYEKMVGNVSSNFVNLLLIGERVEVGMKKGRIVLEAATSHIGPTTAKKTKEQT</sequence>